<organism evidence="1 2">
    <name type="scientific">Seminavis robusta</name>
    <dbReference type="NCBI Taxonomy" id="568900"/>
    <lineage>
        <taxon>Eukaryota</taxon>
        <taxon>Sar</taxon>
        <taxon>Stramenopiles</taxon>
        <taxon>Ochrophyta</taxon>
        <taxon>Bacillariophyta</taxon>
        <taxon>Bacillariophyceae</taxon>
        <taxon>Bacillariophycidae</taxon>
        <taxon>Naviculales</taxon>
        <taxon>Naviculaceae</taxon>
        <taxon>Seminavis</taxon>
    </lineage>
</organism>
<evidence type="ECO:0000313" key="2">
    <source>
        <dbReference type="Proteomes" id="UP001153069"/>
    </source>
</evidence>
<dbReference type="EMBL" id="CAICTM010000242">
    <property type="protein sequence ID" value="CAB9505790.1"/>
    <property type="molecule type" value="Genomic_DNA"/>
</dbReference>
<reference evidence="1" key="1">
    <citation type="submission" date="2020-06" db="EMBL/GenBank/DDBJ databases">
        <authorList>
            <consortium name="Plant Systems Biology data submission"/>
        </authorList>
    </citation>
    <scope>NUCLEOTIDE SEQUENCE</scope>
    <source>
        <strain evidence="1">D6</strain>
    </source>
</reference>
<sequence>MDRRPCQRWVTSKDVLCNSHYYPHDGSRRPWRATSWSRFPRQCSCLALRKQVAFSVLLVWIDQTPLYLPKKQKGHFYF</sequence>
<accession>A0A9N8DS92</accession>
<gene>
    <name evidence="1" type="ORF">SEMRO_243_G097010.1</name>
</gene>
<dbReference type="AlphaFoldDB" id="A0A9N8DS92"/>
<keyword evidence="2" id="KW-1185">Reference proteome</keyword>
<dbReference type="Proteomes" id="UP001153069">
    <property type="component" value="Unassembled WGS sequence"/>
</dbReference>
<proteinExistence type="predicted"/>
<name>A0A9N8DS92_9STRA</name>
<evidence type="ECO:0000313" key="1">
    <source>
        <dbReference type="EMBL" id="CAB9505790.1"/>
    </source>
</evidence>
<comment type="caution">
    <text evidence="1">The sequence shown here is derived from an EMBL/GenBank/DDBJ whole genome shotgun (WGS) entry which is preliminary data.</text>
</comment>
<protein>
    <submittedName>
        <fullName evidence="1">Uncharacterized protein</fullName>
    </submittedName>
</protein>